<dbReference type="Pfam" id="PF04055">
    <property type="entry name" value="Radical_SAM"/>
    <property type="match status" value="1"/>
</dbReference>
<evidence type="ECO:0000259" key="6">
    <source>
        <dbReference type="PROSITE" id="PS51918"/>
    </source>
</evidence>
<dbReference type="SFLD" id="SFLDG01082">
    <property type="entry name" value="B12-binding_domain_containing"/>
    <property type="match status" value="1"/>
</dbReference>
<dbReference type="InterPro" id="IPR007197">
    <property type="entry name" value="rSAM"/>
</dbReference>
<dbReference type="NCBIfam" id="TIGR04013">
    <property type="entry name" value="B12_SAM_MJ_1487"/>
    <property type="match status" value="1"/>
</dbReference>
<dbReference type="Proteomes" id="UP000244093">
    <property type="component" value="Unassembled WGS sequence"/>
</dbReference>
<keyword evidence="2" id="KW-0949">S-adenosyl-L-methionine</keyword>
<evidence type="ECO:0000256" key="2">
    <source>
        <dbReference type="ARBA" id="ARBA00022691"/>
    </source>
</evidence>
<reference evidence="7 8" key="1">
    <citation type="journal article" date="2018" name="Syst. Appl. Microbiol.">
        <title>A new symbiotic nanoarchaeote (Candidatus Nanoclepta minutus) and its host (Zestosphaera tikiterensis gen. nov., sp. nov.) from a New Zealand hot spring.</title>
        <authorList>
            <person name="St John E."/>
            <person name="Liu Y."/>
            <person name="Podar M."/>
            <person name="Stott M.B."/>
            <person name="Meneghin J."/>
            <person name="Chen Z."/>
            <person name="Lagutin K."/>
            <person name="Mitchell K."/>
            <person name="Reysenbach A.L."/>
        </authorList>
    </citation>
    <scope>NUCLEOTIDE SEQUENCE [LARGE SCALE GENOMIC DNA]</scope>
    <source>
        <strain evidence="7">NZ3</strain>
    </source>
</reference>
<accession>A0A2R7Y525</accession>
<dbReference type="SUPFAM" id="SSF102114">
    <property type="entry name" value="Radical SAM enzymes"/>
    <property type="match status" value="1"/>
</dbReference>
<dbReference type="InterPro" id="IPR058240">
    <property type="entry name" value="rSAM_sf"/>
</dbReference>
<evidence type="ECO:0000256" key="3">
    <source>
        <dbReference type="ARBA" id="ARBA00022723"/>
    </source>
</evidence>
<dbReference type="InterPro" id="IPR051198">
    <property type="entry name" value="BchE-like"/>
</dbReference>
<dbReference type="AlphaFoldDB" id="A0A2R7Y525"/>
<gene>
    <name evidence="7" type="ORF">B7O98_07445</name>
</gene>
<dbReference type="GO" id="GO:0051536">
    <property type="term" value="F:iron-sulfur cluster binding"/>
    <property type="evidence" value="ECO:0007669"/>
    <property type="project" value="UniProtKB-KW"/>
</dbReference>
<sequence length="443" mass="49555">MGKYAIVFGYWSNIKYSVHVLVGALESYRSFEEVRVFLSSLDEIPKLIETLIGKYDRIAYFQTLLTTDLPSTYSKLIQLNKRLKSLNVTSVGGGPHATGDPYGTILSLNFNYAFVGEVEDSLNELLGLLFHGGDPTEVRGLAWFEGGRIRLNGRGQVKDLDRFPPFAPIHRLFNPIELTRGCIYACKYCQVSYAFTANLRHRSVENVIKWSNYMFERGIKDLRFISPDVLSYGALGKEVNFSKLLELFEGLSKVREKGAKVYLGSFPSEVRPEKVSEDIASTLRRYVDNDRIAIGAQTGSDSLLKAIGRGHTSEDVLNSVEALTKHGFKVDVDYIFGLPGETDEDVQATLNHISRVLKLGGKAHVHTFIPLPGTPYALAEPGRISPEVKKKLLKLVGEGKAYGNWLRQEKLANEIKKLREVGVILITPKRAYDLLSLKGFQVM</sequence>
<comment type="cofactor">
    <cofactor evidence="1">
        <name>[4Fe-4S] cluster</name>
        <dbReference type="ChEBI" id="CHEBI:49883"/>
    </cofactor>
</comment>
<dbReference type="InterPro" id="IPR006638">
    <property type="entry name" value="Elp3/MiaA/NifB-like_rSAM"/>
</dbReference>
<evidence type="ECO:0000256" key="1">
    <source>
        <dbReference type="ARBA" id="ARBA00001966"/>
    </source>
</evidence>
<dbReference type="InterPro" id="IPR023404">
    <property type="entry name" value="rSAM_horseshoe"/>
</dbReference>
<protein>
    <submittedName>
        <fullName evidence="7">B12-binding domain/radical SAM domain-containing protein</fullName>
    </submittedName>
</protein>
<keyword evidence="5" id="KW-0411">Iron-sulfur</keyword>
<organism evidence="7 8">
    <name type="scientific">Zestosphaera tikiterensis</name>
    <dbReference type="NCBI Taxonomy" id="1973259"/>
    <lineage>
        <taxon>Archaea</taxon>
        <taxon>Thermoproteota</taxon>
        <taxon>Thermoprotei</taxon>
        <taxon>Desulfurococcales</taxon>
        <taxon>Desulfurococcaceae</taxon>
        <taxon>Zestosphaera</taxon>
    </lineage>
</organism>
<dbReference type="SMART" id="SM00729">
    <property type="entry name" value="Elp3"/>
    <property type="match status" value="1"/>
</dbReference>
<evidence type="ECO:0000313" key="8">
    <source>
        <dbReference type="Proteomes" id="UP000244093"/>
    </source>
</evidence>
<name>A0A2R7Y525_9CREN</name>
<dbReference type="SFLD" id="SFLDS00029">
    <property type="entry name" value="Radical_SAM"/>
    <property type="match status" value="1"/>
</dbReference>
<dbReference type="PANTHER" id="PTHR43409:SF17">
    <property type="entry name" value="METHYLTHIOTRANSFERASE MJ0865-RELATED"/>
    <property type="match status" value="1"/>
</dbReference>
<dbReference type="EMBL" id="NBVN01000004">
    <property type="protein sequence ID" value="PUA32479.1"/>
    <property type="molecule type" value="Genomic_DNA"/>
</dbReference>
<comment type="caution">
    <text evidence="7">The sequence shown here is derived from an EMBL/GenBank/DDBJ whole genome shotgun (WGS) entry which is preliminary data.</text>
</comment>
<dbReference type="GO" id="GO:0003824">
    <property type="term" value="F:catalytic activity"/>
    <property type="evidence" value="ECO:0007669"/>
    <property type="project" value="InterPro"/>
</dbReference>
<keyword evidence="3" id="KW-0479">Metal-binding</keyword>
<proteinExistence type="predicted"/>
<dbReference type="CDD" id="cd01335">
    <property type="entry name" value="Radical_SAM"/>
    <property type="match status" value="1"/>
</dbReference>
<dbReference type="PANTHER" id="PTHR43409">
    <property type="entry name" value="ANAEROBIC MAGNESIUM-PROTOPORPHYRIN IX MONOMETHYL ESTER CYCLASE-RELATED"/>
    <property type="match status" value="1"/>
</dbReference>
<evidence type="ECO:0000313" key="7">
    <source>
        <dbReference type="EMBL" id="PUA32479.1"/>
    </source>
</evidence>
<dbReference type="PROSITE" id="PS51918">
    <property type="entry name" value="RADICAL_SAM"/>
    <property type="match status" value="1"/>
</dbReference>
<evidence type="ECO:0000256" key="4">
    <source>
        <dbReference type="ARBA" id="ARBA00023004"/>
    </source>
</evidence>
<dbReference type="Gene3D" id="3.80.30.20">
    <property type="entry name" value="tm_1862 like domain"/>
    <property type="match status" value="1"/>
</dbReference>
<dbReference type="GO" id="GO:0046872">
    <property type="term" value="F:metal ion binding"/>
    <property type="evidence" value="ECO:0007669"/>
    <property type="project" value="UniProtKB-KW"/>
</dbReference>
<dbReference type="Gene3D" id="3.40.50.280">
    <property type="entry name" value="Cobalamin-binding domain"/>
    <property type="match status" value="1"/>
</dbReference>
<feature type="domain" description="Radical SAM core" evidence="6">
    <location>
        <begin position="168"/>
        <end position="407"/>
    </location>
</feature>
<keyword evidence="4" id="KW-0408">Iron</keyword>
<dbReference type="InterPro" id="IPR023980">
    <property type="entry name" value="CHP04013_B12-bd/rSAM"/>
</dbReference>
<evidence type="ECO:0000256" key="5">
    <source>
        <dbReference type="ARBA" id="ARBA00023014"/>
    </source>
</evidence>